<evidence type="ECO:0000259" key="10">
    <source>
        <dbReference type="Pfam" id="PF02880"/>
    </source>
</evidence>
<feature type="domain" description="Alpha-D-phosphohexomutase alpha/beta/alpha" evidence="9">
    <location>
        <begin position="149"/>
        <end position="244"/>
    </location>
</feature>
<dbReference type="Pfam" id="PF02880">
    <property type="entry name" value="PGM_PMM_III"/>
    <property type="match status" value="1"/>
</dbReference>
<dbReference type="InterPro" id="IPR005841">
    <property type="entry name" value="Alpha-D-phosphohexomutase_SF"/>
</dbReference>
<dbReference type="GO" id="GO:0005829">
    <property type="term" value="C:cytosol"/>
    <property type="evidence" value="ECO:0007669"/>
    <property type="project" value="TreeGrafter"/>
</dbReference>
<dbReference type="PANTHER" id="PTHR42946:SF1">
    <property type="entry name" value="PHOSPHOGLUCOMUTASE (ALPHA-D-GLUCOSE-1,6-BISPHOSPHATE-DEPENDENT)"/>
    <property type="match status" value="1"/>
</dbReference>
<dbReference type="InterPro" id="IPR050060">
    <property type="entry name" value="Phosphoglucosamine_mutase"/>
</dbReference>
<dbReference type="PANTHER" id="PTHR42946">
    <property type="entry name" value="PHOSPHOHEXOSE MUTASE"/>
    <property type="match status" value="1"/>
</dbReference>
<dbReference type="InterPro" id="IPR036900">
    <property type="entry name" value="A-D-PHexomutase_C_sf"/>
</dbReference>
<gene>
    <name evidence="11" type="ORF">METZ01_LOCUS164819</name>
</gene>
<comment type="similarity">
    <text evidence="2">Belongs to the phosphohexose mutase family.</text>
</comment>
<evidence type="ECO:0000256" key="2">
    <source>
        <dbReference type="ARBA" id="ARBA00010231"/>
    </source>
</evidence>
<dbReference type="Gene3D" id="3.30.310.50">
    <property type="entry name" value="Alpha-D-phosphohexomutase, C-terminal domain"/>
    <property type="match status" value="1"/>
</dbReference>
<dbReference type="InterPro" id="IPR016055">
    <property type="entry name" value="A-D-PHexomutase_a/b/a-I/II/III"/>
</dbReference>
<dbReference type="FunFam" id="3.40.120.10:FF:000003">
    <property type="entry name" value="Phosphoglucosamine mutase"/>
    <property type="match status" value="1"/>
</dbReference>
<dbReference type="AlphaFoldDB" id="A0A382BDR9"/>
<evidence type="ECO:0000256" key="1">
    <source>
        <dbReference type="ARBA" id="ARBA00001946"/>
    </source>
</evidence>
<keyword evidence="6" id="KW-0413">Isomerase</keyword>
<keyword evidence="5" id="KW-0460">Magnesium</keyword>
<feature type="non-terminal residue" evidence="11">
    <location>
        <position position="425"/>
    </location>
</feature>
<dbReference type="PRINTS" id="PR00509">
    <property type="entry name" value="PGMPMM"/>
</dbReference>
<dbReference type="GO" id="GO:0004615">
    <property type="term" value="F:phosphomannomutase activity"/>
    <property type="evidence" value="ECO:0007669"/>
    <property type="project" value="TreeGrafter"/>
</dbReference>
<protein>
    <recommendedName>
        <fullName evidence="12">Phosphoglucosamine mutase</fullName>
    </recommendedName>
</protein>
<feature type="domain" description="Alpha-D-phosphohexomutase alpha/beta/alpha" evidence="8">
    <location>
        <begin position="4"/>
        <end position="125"/>
    </location>
</feature>
<keyword evidence="4" id="KW-0479">Metal-binding</keyword>
<evidence type="ECO:0000313" key="11">
    <source>
        <dbReference type="EMBL" id="SVB11965.1"/>
    </source>
</evidence>
<dbReference type="EMBL" id="UINC01029369">
    <property type="protein sequence ID" value="SVB11965.1"/>
    <property type="molecule type" value="Genomic_DNA"/>
</dbReference>
<evidence type="ECO:0008006" key="12">
    <source>
        <dbReference type="Google" id="ProtNLM"/>
    </source>
</evidence>
<dbReference type="InterPro" id="IPR005843">
    <property type="entry name" value="A-D-PHexomutase_C"/>
</dbReference>
<dbReference type="Gene3D" id="3.40.120.10">
    <property type="entry name" value="Alpha-D-Glucose-1,6-Bisphosphate, subunit A, domain 3"/>
    <property type="match status" value="3"/>
</dbReference>
<dbReference type="InterPro" id="IPR005845">
    <property type="entry name" value="A-D-PHexomutase_a/b/a-II"/>
</dbReference>
<evidence type="ECO:0000256" key="5">
    <source>
        <dbReference type="ARBA" id="ARBA00022842"/>
    </source>
</evidence>
<dbReference type="Pfam" id="PF00408">
    <property type="entry name" value="PGM_PMM_IV"/>
    <property type="match status" value="1"/>
</dbReference>
<name>A0A382BDR9_9ZZZZ</name>
<dbReference type="Pfam" id="PF02878">
    <property type="entry name" value="PGM_PMM_I"/>
    <property type="match status" value="1"/>
</dbReference>
<feature type="domain" description="Alpha-D-phosphohexomutase C-terminal" evidence="7">
    <location>
        <begin position="366"/>
        <end position="422"/>
    </location>
</feature>
<proteinExistence type="inferred from homology"/>
<evidence type="ECO:0000259" key="7">
    <source>
        <dbReference type="Pfam" id="PF00408"/>
    </source>
</evidence>
<dbReference type="InterPro" id="IPR005844">
    <property type="entry name" value="A-D-PHexomutase_a/b/a-I"/>
</dbReference>
<dbReference type="InterPro" id="IPR005846">
    <property type="entry name" value="A-D-PHexomutase_a/b/a-III"/>
</dbReference>
<evidence type="ECO:0000259" key="9">
    <source>
        <dbReference type="Pfam" id="PF02879"/>
    </source>
</evidence>
<dbReference type="SUPFAM" id="SSF55957">
    <property type="entry name" value="Phosphoglucomutase, C-terminal domain"/>
    <property type="match status" value="1"/>
</dbReference>
<evidence type="ECO:0000259" key="8">
    <source>
        <dbReference type="Pfam" id="PF02878"/>
    </source>
</evidence>
<organism evidence="11">
    <name type="scientific">marine metagenome</name>
    <dbReference type="NCBI Taxonomy" id="408172"/>
    <lineage>
        <taxon>unclassified sequences</taxon>
        <taxon>metagenomes</taxon>
        <taxon>ecological metagenomes</taxon>
    </lineage>
</organism>
<dbReference type="GO" id="GO:0046872">
    <property type="term" value="F:metal ion binding"/>
    <property type="evidence" value="ECO:0007669"/>
    <property type="project" value="UniProtKB-KW"/>
</dbReference>
<evidence type="ECO:0000256" key="4">
    <source>
        <dbReference type="ARBA" id="ARBA00022723"/>
    </source>
</evidence>
<dbReference type="GO" id="GO:0005975">
    <property type="term" value="P:carbohydrate metabolic process"/>
    <property type="evidence" value="ECO:0007669"/>
    <property type="project" value="InterPro"/>
</dbReference>
<sequence>MVLSFGTDGVRGPVGSQLDGPAVRALGLAVARRLDADRVIVGRDTRYSGPELARALAEGLMRGGLDVVSLGVAPTPAVAHVARLEMAAGAVVSASHNLWTDNGVKLFSPGGLKLTDEVQTAVQAEWGALGRIDGPADRSIPEDAVDNRWADALVASVTPGALSGLRLVVDCANGATSGVTATILARLGAEVSEIHATPDGRNINQRCGSTHPGDLQRAVVERAADAGLAFDGDGDRVVAVASDGSLLDGDHLLAVCAVDRLERGLLHESTVVVTPMANLGLRRGLAARGISVYEVPVGDRYVLEAMESGGWVLGGEQSGHLVFGDLATTGDGTLTGIQVLDAARRAGRPLGDLATQLVDRVPQVLVSVPVDRPGVEVATEVADDVAVAAMELGDGGRILVRPSGTEPVIRVMVEAVDATLAAVVA</sequence>
<dbReference type="GO" id="GO:0008966">
    <property type="term" value="F:phosphoglucosamine mutase activity"/>
    <property type="evidence" value="ECO:0007669"/>
    <property type="project" value="TreeGrafter"/>
</dbReference>
<comment type="cofactor">
    <cofactor evidence="1">
        <name>Mg(2+)</name>
        <dbReference type="ChEBI" id="CHEBI:18420"/>
    </cofactor>
</comment>
<reference evidence="11" key="1">
    <citation type="submission" date="2018-05" db="EMBL/GenBank/DDBJ databases">
        <authorList>
            <person name="Lanie J.A."/>
            <person name="Ng W.-L."/>
            <person name="Kazmierczak K.M."/>
            <person name="Andrzejewski T.M."/>
            <person name="Davidsen T.M."/>
            <person name="Wayne K.J."/>
            <person name="Tettelin H."/>
            <person name="Glass J.I."/>
            <person name="Rusch D."/>
            <person name="Podicherti R."/>
            <person name="Tsui H.-C.T."/>
            <person name="Winkler M.E."/>
        </authorList>
    </citation>
    <scope>NUCLEOTIDE SEQUENCE</scope>
</reference>
<dbReference type="GO" id="GO:0006048">
    <property type="term" value="P:UDP-N-acetylglucosamine biosynthetic process"/>
    <property type="evidence" value="ECO:0007669"/>
    <property type="project" value="TreeGrafter"/>
</dbReference>
<keyword evidence="3" id="KW-0597">Phosphoprotein</keyword>
<dbReference type="GO" id="GO:0009252">
    <property type="term" value="P:peptidoglycan biosynthetic process"/>
    <property type="evidence" value="ECO:0007669"/>
    <property type="project" value="TreeGrafter"/>
</dbReference>
<dbReference type="SUPFAM" id="SSF53738">
    <property type="entry name" value="Phosphoglucomutase, first 3 domains"/>
    <property type="match status" value="3"/>
</dbReference>
<accession>A0A382BDR9</accession>
<evidence type="ECO:0000256" key="6">
    <source>
        <dbReference type="ARBA" id="ARBA00023235"/>
    </source>
</evidence>
<dbReference type="Pfam" id="PF02879">
    <property type="entry name" value="PGM_PMM_II"/>
    <property type="match status" value="1"/>
</dbReference>
<feature type="domain" description="Alpha-D-phosphohexomutase alpha/beta/alpha" evidence="10">
    <location>
        <begin position="248"/>
        <end position="360"/>
    </location>
</feature>
<evidence type="ECO:0000256" key="3">
    <source>
        <dbReference type="ARBA" id="ARBA00022553"/>
    </source>
</evidence>